<dbReference type="Pfam" id="PF08031">
    <property type="entry name" value="BBE"/>
    <property type="match status" value="1"/>
</dbReference>
<protein>
    <submittedName>
        <fullName evidence="7">FAD-binding oxidoreductase</fullName>
    </submittedName>
</protein>
<dbReference type="InterPro" id="IPR006093">
    <property type="entry name" value="Oxy_OxRdtase_FAD_BS"/>
</dbReference>
<reference evidence="8" key="1">
    <citation type="journal article" date="2019" name="Int. J. Syst. Evol. Microbiol.">
        <title>The Global Catalogue of Microorganisms (GCM) 10K type strain sequencing project: providing services to taxonomists for standard genome sequencing and annotation.</title>
        <authorList>
            <consortium name="The Broad Institute Genomics Platform"/>
            <consortium name="The Broad Institute Genome Sequencing Center for Infectious Disease"/>
            <person name="Wu L."/>
            <person name="Ma J."/>
        </authorList>
    </citation>
    <scope>NUCLEOTIDE SEQUENCE [LARGE SCALE GENOMIC DNA]</scope>
    <source>
        <strain evidence="8">CGMCC 1.15399</strain>
    </source>
</reference>
<name>A0ABW4GQG7_9ACTN</name>
<dbReference type="Proteomes" id="UP001597097">
    <property type="component" value="Unassembled WGS sequence"/>
</dbReference>
<keyword evidence="4" id="KW-0274">FAD</keyword>
<dbReference type="RefSeq" id="WP_219529377.1">
    <property type="nucleotide sequence ID" value="NZ_JAHKRM010000006.1"/>
</dbReference>
<keyword evidence="3" id="KW-0285">Flavoprotein</keyword>
<evidence type="ECO:0000256" key="4">
    <source>
        <dbReference type="ARBA" id="ARBA00022827"/>
    </source>
</evidence>
<dbReference type="PROSITE" id="PS51387">
    <property type="entry name" value="FAD_PCMH"/>
    <property type="match status" value="1"/>
</dbReference>
<evidence type="ECO:0000256" key="2">
    <source>
        <dbReference type="ARBA" id="ARBA00005466"/>
    </source>
</evidence>
<dbReference type="PROSITE" id="PS00862">
    <property type="entry name" value="OX2_COVAL_FAD"/>
    <property type="match status" value="1"/>
</dbReference>
<evidence type="ECO:0000313" key="7">
    <source>
        <dbReference type="EMBL" id="MFD1544644.1"/>
    </source>
</evidence>
<dbReference type="Pfam" id="PF01565">
    <property type="entry name" value="FAD_binding_4"/>
    <property type="match status" value="1"/>
</dbReference>
<evidence type="ECO:0000259" key="6">
    <source>
        <dbReference type="PROSITE" id="PS51387"/>
    </source>
</evidence>
<sequence>MDMVKGPVFRPGDEGYDGERSGFQALAHHRPDVIVGVTDAADVRAAVAHAAAHGLPVAVQATGHGMPIAAEGGLLISTRRMTGVRIDPETATARIEAGVRWELVIEEAARHGLAPLSGSAPSVGAVSYTLGGGLGLMARRYGYAVDQVRAVEVVTADGELREVTAATEPDLFWALLGGRGNFGVVTALEIGLVPVTTLYGGGLFFDLATGAVQRWAEWTQGLPEEMTSSVAVIPFPDAPQVPEVFRGRRVAHVRIAYTGGPREGERLLEPLRAIGPRLVDSVKELPYTESGSIHNDPAEPMAYYATHSLLRELPPQAVDALLETEQAILEIRHLGGALAKPGLGPVVNRDAEYQVGVLSRLAPGGDPGEARPLHQQVREALSPWATGGRSLNFLYGENTAPDQVRLAYDPDDYRRLAALKAVWDAGNLFRLNANIPPA</sequence>
<proteinExistence type="inferred from homology"/>
<feature type="domain" description="FAD-binding PCMH-type" evidence="6">
    <location>
        <begin position="27"/>
        <end position="195"/>
    </location>
</feature>
<dbReference type="InterPro" id="IPR050416">
    <property type="entry name" value="FAD-linked_Oxidoreductase"/>
</dbReference>
<comment type="caution">
    <text evidence="7">The sequence shown here is derived from an EMBL/GenBank/DDBJ whole genome shotgun (WGS) entry which is preliminary data.</text>
</comment>
<evidence type="ECO:0000256" key="1">
    <source>
        <dbReference type="ARBA" id="ARBA00001974"/>
    </source>
</evidence>
<dbReference type="InterPro" id="IPR016166">
    <property type="entry name" value="FAD-bd_PCMH"/>
</dbReference>
<dbReference type="EMBL" id="JBHUCM010000044">
    <property type="protein sequence ID" value="MFD1544644.1"/>
    <property type="molecule type" value="Genomic_DNA"/>
</dbReference>
<dbReference type="PANTHER" id="PTHR42973">
    <property type="entry name" value="BINDING OXIDOREDUCTASE, PUTATIVE (AFU_ORTHOLOGUE AFUA_1G17690)-RELATED"/>
    <property type="match status" value="1"/>
</dbReference>
<dbReference type="PANTHER" id="PTHR42973:SF39">
    <property type="entry name" value="FAD-BINDING PCMH-TYPE DOMAIN-CONTAINING PROTEIN"/>
    <property type="match status" value="1"/>
</dbReference>
<evidence type="ECO:0000313" key="8">
    <source>
        <dbReference type="Proteomes" id="UP001597097"/>
    </source>
</evidence>
<evidence type="ECO:0000256" key="5">
    <source>
        <dbReference type="ARBA" id="ARBA00023002"/>
    </source>
</evidence>
<organism evidence="7 8">
    <name type="scientific">Nonomuraea guangzhouensis</name>
    <dbReference type="NCBI Taxonomy" id="1291555"/>
    <lineage>
        <taxon>Bacteria</taxon>
        <taxon>Bacillati</taxon>
        <taxon>Actinomycetota</taxon>
        <taxon>Actinomycetes</taxon>
        <taxon>Streptosporangiales</taxon>
        <taxon>Streptosporangiaceae</taxon>
        <taxon>Nonomuraea</taxon>
    </lineage>
</organism>
<gene>
    <name evidence="7" type="ORF">ACFSJ0_46915</name>
</gene>
<dbReference type="InterPro" id="IPR012951">
    <property type="entry name" value="BBE"/>
</dbReference>
<comment type="similarity">
    <text evidence="2">Belongs to the oxygen-dependent FAD-linked oxidoreductase family.</text>
</comment>
<dbReference type="InterPro" id="IPR006094">
    <property type="entry name" value="Oxid_FAD_bind_N"/>
</dbReference>
<keyword evidence="5" id="KW-0560">Oxidoreductase</keyword>
<keyword evidence="8" id="KW-1185">Reference proteome</keyword>
<accession>A0ABW4GQG7</accession>
<comment type="cofactor">
    <cofactor evidence="1">
        <name>FAD</name>
        <dbReference type="ChEBI" id="CHEBI:57692"/>
    </cofactor>
</comment>
<evidence type="ECO:0000256" key="3">
    <source>
        <dbReference type="ARBA" id="ARBA00022630"/>
    </source>
</evidence>